<dbReference type="Proteomes" id="UP001168972">
    <property type="component" value="Unassembled WGS sequence"/>
</dbReference>
<feature type="signal peptide" evidence="2">
    <location>
        <begin position="1"/>
        <end position="22"/>
    </location>
</feature>
<feature type="chain" id="PRO_5041269014" evidence="2">
    <location>
        <begin position="23"/>
        <end position="717"/>
    </location>
</feature>
<accession>A0AA39F4I1</accession>
<keyword evidence="2" id="KW-0732">Signal</keyword>
<keyword evidence="4" id="KW-1185">Reference proteome</keyword>
<name>A0AA39F4I1_MICHY</name>
<comment type="caution">
    <text evidence="3">The sequence shown here is derived from an EMBL/GenBank/DDBJ whole genome shotgun (WGS) entry which is preliminary data.</text>
</comment>
<reference evidence="3" key="2">
    <citation type="submission" date="2023-03" db="EMBL/GenBank/DDBJ databases">
        <authorList>
            <person name="Inwood S.N."/>
            <person name="Skelly J.G."/>
            <person name="Guhlin J."/>
            <person name="Harrop T.W.R."/>
            <person name="Goldson S.G."/>
            <person name="Dearden P.K."/>
        </authorList>
    </citation>
    <scope>NUCLEOTIDE SEQUENCE</scope>
    <source>
        <strain evidence="3">Lincoln</strain>
        <tissue evidence="3">Whole body</tissue>
    </source>
</reference>
<reference evidence="3" key="1">
    <citation type="journal article" date="2023" name="bioRxiv">
        <title>Scaffold-level genome assemblies of two parasitoid biocontrol wasps reveal the parthenogenesis mechanism and an associated novel virus.</title>
        <authorList>
            <person name="Inwood S."/>
            <person name="Skelly J."/>
            <person name="Guhlin J."/>
            <person name="Harrop T."/>
            <person name="Goldson S."/>
            <person name="Dearden P."/>
        </authorList>
    </citation>
    <scope>NUCLEOTIDE SEQUENCE</scope>
    <source>
        <strain evidence="3">Lincoln</strain>
        <tissue evidence="3">Whole body</tissue>
    </source>
</reference>
<evidence type="ECO:0000256" key="2">
    <source>
        <dbReference type="SAM" id="SignalP"/>
    </source>
</evidence>
<feature type="region of interest" description="Disordered" evidence="1">
    <location>
        <begin position="665"/>
        <end position="717"/>
    </location>
</feature>
<sequence length="717" mass="81796">MYHNQYFKLILVIILILDNVYSWNYYRSSRQIDDTKACAFIKCKDNERCVNRKFSCKFPPCPNMMYCAKTERESLRGPSTCDTVQCSKGHICIVKVRHCKWNELCGEQLARCISEIEYHNGPASCAGYKCPAGHACILRESFCIRPPCKLLRSCASKRDYNVWLDKCKTLGCLSSHECFLRRPGNICESSPCKHTPDCIAKTEIELSGIHQKCHGWICPRNQSCEAIVDEPCKNYDCKIFRTCIEELDDRDDLDNIKNQSKNSSLSALHLRTELQQTNANHGGEKNKIKSTTVITSTGKSLLSDVNPTLSSVSLWMNYLRNETGIEAIKKWVQKAEDANDYAGFRQWLDLVKELLGVKAYDRWLGEIRDITVSSKAFQQWLPSLNITKSLNSNQSSASPKHHNNTVENSSQWVSIGDKAMGGIYNTQSLMNPPYQQQHTAFPPPNIPRIFPYILAPGAHQNSNTERHYGYFILPPMNIEHSSHKIENSVQSTTESSQGDTFRQSFDNAEDVNENKKSALINLLQKLNEERHLYQDVINKTQELISRAKPLLPPSHLDEFVEKFQNNKSHVNDFDWNSVASQRLLTEEPKIISNQQNSSNIVEVNGKNDSSGDDYSAVEDSEFYVVDYNVPSALNINQTLPRILIKVQENDLNSAMRLGEIGVKYDDRKSQTNSSYQQHSKNDDNNNNQADDDNYYTDDFHYNSRVPVKHNNTDTSKT</sequence>
<organism evidence="3 4">
    <name type="scientific">Microctonus hyperodae</name>
    <name type="common">Parasitoid wasp</name>
    <dbReference type="NCBI Taxonomy" id="165561"/>
    <lineage>
        <taxon>Eukaryota</taxon>
        <taxon>Metazoa</taxon>
        <taxon>Ecdysozoa</taxon>
        <taxon>Arthropoda</taxon>
        <taxon>Hexapoda</taxon>
        <taxon>Insecta</taxon>
        <taxon>Pterygota</taxon>
        <taxon>Neoptera</taxon>
        <taxon>Endopterygota</taxon>
        <taxon>Hymenoptera</taxon>
        <taxon>Apocrita</taxon>
        <taxon>Ichneumonoidea</taxon>
        <taxon>Braconidae</taxon>
        <taxon>Euphorinae</taxon>
        <taxon>Microctonus</taxon>
    </lineage>
</organism>
<proteinExistence type="predicted"/>
<feature type="region of interest" description="Disordered" evidence="1">
    <location>
        <begin position="392"/>
        <end position="411"/>
    </location>
</feature>
<dbReference type="AlphaFoldDB" id="A0AA39F4I1"/>
<evidence type="ECO:0000313" key="4">
    <source>
        <dbReference type="Proteomes" id="UP001168972"/>
    </source>
</evidence>
<protein>
    <submittedName>
        <fullName evidence="3">Uncharacterized protein</fullName>
    </submittedName>
</protein>
<evidence type="ECO:0000256" key="1">
    <source>
        <dbReference type="SAM" id="MobiDB-lite"/>
    </source>
</evidence>
<evidence type="ECO:0000313" key="3">
    <source>
        <dbReference type="EMBL" id="KAK0162810.1"/>
    </source>
</evidence>
<dbReference type="EMBL" id="JAQQBR010001833">
    <property type="protein sequence ID" value="KAK0162810.1"/>
    <property type="molecule type" value="Genomic_DNA"/>
</dbReference>
<gene>
    <name evidence="3" type="ORF">PV327_006556</name>
</gene>